<evidence type="ECO:0000256" key="3">
    <source>
        <dbReference type="SAM" id="SignalP"/>
    </source>
</evidence>
<gene>
    <name evidence="5" type="ORF">RD792_001236</name>
</gene>
<dbReference type="Gene3D" id="1.10.110.10">
    <property type="entry name" value="Plant lipid-transfer and hydrophobic proteins"/>
    <property type="match status" value="1"/>
</dbReference>
<dbReference type="Pfam" id="PF00234">
    <property type="entry name" value="Tryp_alpha_amyl"/>
    <property type="match status" value="1"/>
</dbReference>
<evidence type="ECO:0000259" key="4">
    <source>
        <dbReference type="Pfam" id="PF00234"/>
    </source>
</evidence>
<feature type="chain" id="PRO_5046700504" description="Bifunctional inhibitor/plant lipid transfer protein/seed storage helical domain-containing protein" evidence="3">
    <location>
        <begin position="26"/>
        <end position="94"/>
    </location>
</feature>
<evidence type="ECO:0000256" key="1">
    <source>
        <dbReference type="ARBA" id="ARBA00022448"/>
    </source>
</evidence>
<dbReference type="EMBL" id="JAYDYQ010001087">
    <property type="protein sequence ID" value="KAK4490554.1"/>
    <property type="molecule type" value="Genomic_DNA"/>
</dbReference>
<dbReference type="InterPro" id="IPR033872">
    <property type="entry name" value="nsLTP2"/>
</dbReference>
<dbReference type="SUPFAM" id="SSF47699">
    <property type="entry name" value="Bifunctional inhibitor/lipid-transfer protein/seed storage 2S albumin"/>
    <property type="match status" value="1"/>
</dbReference>
<dbReference type="InterPro" id="IPR016140">
    <property type="entry name" value="Bifunc_inhib/LTP/seed_store"/>
</dbReference>
<evidence type="ECO:0000313" key="5">
    <source>
        <dbReference type="EMBL" id="KAK4490554.1"/>
    </source>
</evidence>
<dbReference type="Proteomes" id="UP001291926">
    <property type="component" value="Unassembled WGS sequence"/>
</dbReference>
<accession>A0ABR0DMU1</accession>
<reference evidence="5 6" key="1">
    <citation type="journal article" date="2023" name="bioRxiv">
        <title>Genome report: Whole genome sequence and annotation of Penstemon davidsonii.</title>
        <authorList>
            <person name="Ostevik K.L."/>
            <person name="Alabady M."/>
            <person name="Zhang M."/>
            <person name="Rausher M.D."/>
        </authorList>
    </citation>
    <scope>NUCLEOTIDE SEQUENCE [LARGE SCALE GENOMIC DNA]</scope>
    <source>
        <strain evidence="5">DNT005</strain>
        <tissue evidence="5">Whole leaf</tissue>
    </source>
</reference>
<keyword evidence="1" id="KW-0813">Transport</keyword>
<name>A0ABR0DMU1_9LAMI</name>
<keyword evidence="2" id="KW-0446">Lipid-binding</keyword>
<evidence type="ECO:0000313" key="6">
    <source>
        <dbReference type="Proteomes" id="UP001291926"/>
    </source>
</evidence>
<protein>
    <recommendedName>
        <fullName evidence="4">Bifunctional inhibitor/plant lipid transfer protein/seed storage helical domain-containing protein</fullName>
    </recommendedName>
</protein>
<sequence length="94" mass="10244">MKKSCLANMALLVVLLLEMQDIAAAAVNCSPSELSWACIGPLMIERKPSPLCCAKLKEQQHCFCGYLRDPSVTFIHSPDFKMDAAACGVTMPHC</sequence>
<organism evidence="5 6">
    <name type="scientific">Penstemon davidsonii</name>
    <dbReference type="NCBI Taxonomy" id="160366"/>
    <lineage>
        <taxon>Eukaryota</taxon>
        <taxon>Viridiplantae</taxon>
        <taxon>Streptophyta</taxon>
        <taxon>Embryophyta</taxon>
        <taxon>Tracheophyta</taxon>
        <taxon>Spermatophyta</taxon>
        <taxon>Magnoliopsida</taxon>
        <taxon>eudicotyledons</taxon>
        <taxon>Gunneridae</taxon>
        <taxon>Pentapetalae</taxon>
        <taxon>asterids</taxon>
        <taxon>lamiids</taxon>
        <taxon>Lamiales</taxon>
        <taxon>Plantaginaceae</taxon>
        <taxon>Cheloneae</taxon>
        <taxon>Penstemon</taxon>
    </lineage>
</organism>
<comment type="caution">
    <text evidence="5">The sequence shown here is derived from an EMBL/GenBank/DDBJ whole genome shotgun (WGS) entry which is preliminary data.</text>
</comment>
<feature type="domain" description="Bifunctional inhibitor/plant lipid transfer protein/seed storage helical" evidence="4">
    <location>
        <begin position="38"/>
        <end position="94"/>
    </location>
</feature>
<dbReference type="PANTHER" id="PTHR33214:SF44">
    <property type="entry name" value="NON-SPECIFIC LIPID TRANSFER PROTEIN GPI-ANCHORED 33"/>
    <property type="match status" value="1"/>
</dbReference>
<dbReference type="PANTHER" id="PTHR33214">
    <property type="entry name" value="BIFUNCTIONAL INHIBITOR/LIPID-TRANSFER PROTEIN/SEED STORAGE 2S ALBUMIN SUPERFAMILY PROTEIN"/>
    <property type="match status" value="1"/>
</dbReference>
<evidence type="ECO:0000256" key="2">
    <source>
        <dbReference type="ARBA" id="ARBA00023121"/>
    </source>
</evidence>
<keyword evidence="6" id="KW-1185">Reference proteome</keyword>
<keyword evidence="3" id="KW-0732">Signal</keyword>
<feature type="signal peptide" evidence="3">
    <location>
        <begin position="1"/>
        <end position="25"/>
    </location>
</feature>
<dbReference type="InterPro" id="IPR036312">
    <property type="entry name" value="Bifun_inhib/LTP/seed_sf"/>
</dbReference>
<proteinExistence type="predicted"/>